<protein>
    <recommendedName>
        <fullName evidence="3">Antibiotic biosynthesis monooxygenase</fullName>
    </recommendedName>
</protein>
<organism evidence="1 2">
    <name type="scientific">Roseibium alexandrii</name>
    <dbReference type="NCBI Taxonomy" id="388408"/>
    <lineage>
        <taxon>Bacteria</taxon>
        <taxon>Pseudomonadati</taxon>
        <taxon>Pseudomonadota</taxon>
        <taxon>Alphaproteobacteria</taxon>
        <taxon>Hyphomicrobiales</taxon>
        <taxon>Stappiaceae</taxon>
        <taxon>Roseibium</taxon>
    </lineage>
</organism>
<dbReference type="Gene3D" id="3.30.70.100">
    <property type="match status" value="1"/>
</dbReference>
<dbReference type="RefSeq" id="WP_055671601.1">
    <property type="nucleotide sequence ID" value="NZ_CXWD01000006.1"/>
</dbReference>
<gene>
    <name evidence="1" type="ORF">LAX5112_01908</name>
</gene>
<evidence type="ECO:0000313" key="1">
    <source>
        <dbReference type="EMBL" id="CTQ68847.1"/>
    </source>
</evidence>
<dbReference type="InterPro" id="IPR011008">
    <property type="entry name" value="Dimeric_a/b-barrel"/>
</dbReference>
<evidence type="ECO:0008006" key="3">
    <source>
        <dbReference type="Google" id="ProtNLM"/>
    </source>
</evidence>
<dbReference type="EMBL" id="CXWD01000006">
    <property type="protein sequence ID" value="CTQ68847.1"/>
    <property type="molecule type" value="Genomic_DNA"/>
</dbReference>
<keyword evidence="2" id="KW-1185">Reference proteome</keyword>
<evidence type="ECO:0000313" key="2">
    <source>
        <dbReference type="Proteomes" id="UP000053235"/>
    </source>
</evidence>
<proteinExistence type="predicted"/>
<reference evidence="2" key="1">
    <citation type="submission" date="2015-07" db="EMBL/GenBank/DDBJ databases">
        <authorList>
            <person name="Rodrigo-Torres Lidia"/>
            <person name="Arahal R.David."/>
        </authorList>
    </citation>
    <scope>NUCLEOTIDE SEQUENCE [LARGE SCALE GENOMIC DNA]</scope>
    <source>
        <strain evidence="2">CECT 5112</strain>
    </source>
</reference>
<dbReference type="AlphaFoldDB" id="A0A0M7A2L3"/>
<sequence length="106" mass="11575">MTTPCLELVVFKVKDRARARIARRAAQDVVRNYEGFLSWSAYEACDDAGLFADVVMWRDLATAKAAGQKVISDPGFKAIMAEIDGLVSMAHYTADRMVEAETSAAA</sequence>
<dbReference type="STRING" id="388408.LAX5112_01908"/>
<accession>A0A0M7A2L3</accession>
<dbReference type="SUPFAM" id="SSF54909">
    <property type="entry name" value="Dimeric alpha+beta barrel"/>
    <property type="match status" value="1"/>
</dbReference>
<dbReference type="Proteomes" id="UP000053235">
    <property type="component" value="Unassembled WGS sequence"/>
</dbReference>
<name>A0A0M7A2L3_9HYPH</name>
<dbReference type="OrthoDB" id="8419030at2"/>